<dbReference type="Gene3D" id="1.10.1520.10">
    <property type="entry name" value="Ribonuclease III domain"/>
    <property type="match status" value="2"/>
</dbReference>
<dbReference type="EMBL" id="CM003380">
    <property type="protein sequence ID" value="KOM56716.1"/>
    <property type="molecule type" value="Genomic_DNA"/>
</dbReference>
<accession>A0A0L9VNS0</accession>
<evidence type="ECO:0000256" key="2">
    <source>
        <dbReference type="SAM" id="MobiDB-lite"/>
    </source>
</evidence>
<dbReference type="CDD" id="cd00593">
    <property type="entry name" value="RIBOc"/>
    <property type="match status" value="2"/>
</dbReference>
<dbReference type="GO" id="GO:0005737">
    <property type="term" value="C:cytoplasm"/>
    <property type="evidence" value="ECO:0007669"/>
    <property type="project" value="TreeGrafter"/>
</dbReference>
<dbReference type="SMART" id="SM00535">
    <property type="entry name" value="RIBOc"/>
    <property type="match status" value="2"/>
</dbReference>
<proteinExistence type="predicted"/>
<dbReference type="GO" id="GO:0004525">
    <property type="term" value="F:ribonuclease III activity"/>
    <property type="evidence" value="ECO:0007669"/>
    <property type="project" value="InterPro"/>
</dbReference>
<reference evidence="5" key="1">
    <citation type="journal article" date="2015" name="Proc. Natl. Acad. Sci. U.S.A.">
        <title>Genome sequencing of adzuki bean (Vigna angularis) provides insight into high starch and low fat accumulation and domestication.</title>
        <authorList>
            <person name="Yang K."/>
            <person name="Tian Z."/>
            <person name="Chen C."/>
            <person name="Luo L."/>
            <person name="Zhao B."/>
            <person name="Wang Z."/>
            <person name="Yu L."/>
            <person name="Li Y."/>
            <person name="Sun Y."/>
            <person name="Li W."/>
            <person name="Chen Y."/>
            <person name="Li Y."/>
            <person name="Zhang Y."/>
            <person name="Ai D."/>
            <person name="Zhao J."/>
            <person name="Shang C."/>
            <person name="Ma Y."/>
            <person name="Wu B."/>
            <person name="Wang M."/>
            <person name="Gao L."/>
            <person name="Sun D."/>
            <person name="Zhang P."/>
            <person name="Guo F."/>
            <person name="Wang W."/>
            <person name="Li Y."/>
            <person name="Wang J."/>
            <person name="Varshney R.K."/>
            <person name="Wang J."/>
            <person name="Ling H.Q."/>
            <person name="Wan P."/>
        </authorList>
    </citation>
    <scope>NUCLEOTIDE SEQUENCE</scope>
    <source>
        <strain evidence="5">cv. Jingnong 6</strain>
    </source>
</reference>
<dbReference type="Pfam" id="PF00636">
    <property type="entry name" value="Ribonuclease_3"/>
    <property type="match status" value="2"/>
</dbReference>
<dbReference type="GO" id="GO:0003723">
    <property type="term" value="F:RNA binding"/>
    <property type="evidence" value="ECO:0007669"/>
    <property type="project" value="TreeGrafter"/>
</dbReference>
<feature type="domain" description="RNase III" evidence="3">
    <location>
        <begin position="5"/>
        <end position="148"/>
    </location>
</feature>
<dbReference type="Gramene" id="KOM56716">
    <property type="protein sequence ID" value="KOM56716"/>
    <property type="gene ID" value="LR48_Vigan10g260800"/>
</dbReference>
<feature type="domain" description="RNase III" evidence="3">
    <location>
        <begin position="248"/>
        <end position="391"/>
    </location>
</feature>
<dbReference type="OMA" id="KANACNQ"/>
<dbReference type="PANTHER" id="PTHR14950:SF49">
    <property type="entry name" value="RIBONUCLEASE 3-LIKE PROTEIN 2-RELATED"/>
    <property type="match status" value="1"/>
</dbReference>
<dbReference type="PROSITE" id="PS50142">
    <property type="entry name" value="RNASE_3_2"/>
    <property type="match status" value="2"/>
</dbReference>
<evidence type="ECO:0000313" key="4">
    <source>
        <dbReference type="EMBL" id="KOM56716.1"/>
    </source>
</evidence>
<evidence type="ECO:0000313" key="5">
    <source>
        <dbReference type="Proteomes" id="UP000053144"/>
    </source>
</evidence>
<feature type="region of interest" description="Disordered" evidence="2">
    <location>
        <begin position="406"/>
        <end position="436"/>
    </location>
</feature>
<dbReference type="PROSITE" id="PS00517">
    <property type="entry name" value="RNASE_3_1"/>
    <property type="match status" value="1"/>
</dbReference>
<dbReference type="InterPro" id="IPR000999">
    <property type="entry name" value="RNase_III_dom"/>
</dbReference>
<dbReference type="GO" id="GO:0030422">
    <property type="term" value="P:siRNA processing"/>
    <property type="evidence" value="ECO:0007669"/>
    <property type="project" value="TreeGrafter"/>
</dbReference>
<dbReference type="SUPFAM" id="SSF69065">
    <property type="entry name" value="RNase III domain-like"/>
    <property type="match status" value="2"/>
</dbReference>
<evidence type="ECO:0000259" key="3">
    <source>
        <dbReference type="PROSITE" id="PS50142"/>
    </source>
</evidence>
<name>A0A0L9VNS0_PHAAN</name>
<dbReference type="AlphaFoldDB" id="A0A0L9VNS0"/>
<dbReference type="Proteomes" id="UP000053144">
    <property type="component" value="Chromosome 10"/>
</dbReference>
<feature type="compositionally biased region" description="Basic and acidic residues" evidence="2">
    <location>
        <begin position="416"/>
        <end position="435"/>
    </location>
</feature>
<keyword evidence="1" id="KW-0378">Hydrolase</keyword>
<protein>
    <recommendedName>
        <fullName evidence="3">RNase III domain-containing protein</fullName>
    </recommendedName>
</protein>
<dbReference type="STRING" id="3914.A0A0L9VNS0"/>
<dbReference type="PANTHER" id="PTHR14950">
    <property type="entry name" value="DICER-RELATED"/>
    <property type="match status" value="1"/>
</dbReference>
<organism evidence="4 5">
    <name type="scientific">Phaseolus angularis</name>
    <name type="common">Azuki bean</name>
    <name type="synonym">Vigna angularis</name>
    <dbReference type="NCBI Taxonomy" id="3914"/>
    <lineage>
        <taxon>Eukaryota</taxon>
        <taxon>Viridiplantae</taxon>
        <taxon>Streptophyta</taxon>
        <taxon>Embryophyta</taxon>
        <taxon>Tracheophyta</taxon>
        <taxon>Spermatophyta</taxon>
        <taxon>Magnoliopsida</taxon>
        <taxon>eudicotyledons</taxon>
        <taxon>Gunneridae</taxon>
        <taxon>Pentapetalae</taxon>
        <taxon>rosids</taxon>
        <taxon>fabids</taxon>
        <taxon>Fabales</taxon>
        <taxon>Fabaceae</taxon>
        <taxon>Papilionoideae</taxon>
        <taxon>50 kb inversion clade</taxon>
        <taxon>NPAAA clade</taxon>
        <taxon>indigoferoid/millettioid clade</taxon>
        <taxon>Phaseoleae</taxon>
        <taxon>Vigna</taxon>
    </lineage>
</organism>
<gene>
    <name evidence="4" type="ORF">LR48_Vigan10g260800</name>
</gene>
<evidence type="ECO:0000256" key="1">
    <source>
        <dbReference type="ARBA" id="ARBA00022801"/>
    </source>
</evidence>
<dbReference type="InterPro" id="IPR036389">
    <property type="entry name" value="RNase_III_sf"/>
</dbReference>
<sequence>MEASVIEVERILSYGFIDRKLLEEALTHSSSTGVSYERLEFVGYHIIGLATSKHLFLAYPQLDPGQLSDLLDANVSKEKLARVAIHRGLHRFICQSFSSMLRDEIEQFEKAVTLEKYPVGIHGGSVGAPKVLSDIVESVAAAVYFDLGFDLEKFWEEKLAFRLSIVGAVLFELAECSSSSSSHFKCDNLCNCSSACVFSITTSQPSSYPTQKCIQPSPESSQPLQLRLRPLSVLLTGARDQREMEASVIEVERILSYGFIDRKLLEEALTHSSSTGVSYERLEFVGDHIIGLAISKHLFLAYPQLDPGQLSDLLDANVSKEKLARVAIHRGLHRFIRQSFSSVLRDEIEQFEKAVTLEKYPVGIHGGSVGAPKVLSDIVESVAAAVYFDLGFDLEKFWEFSSSITSSSNASPSAHIHTDDHCNDRTDVQGQDKPRKNTGLSGLYESMYLQAFVHPGDVVTWKHSTVATREPRFDSDKANACNQAWFACSYEQQLGTSDLPDLDFEAVRFRMKLTTPGLLLWFLKWDRRRE</sequence>
<dbReference type="GO" id="GO:0005634">
    <property type="term" value="C:nucleus"/>
    <property type="evidence" value="ECO:0007669"/>
    <property type="project" value="TreeGrafter"/>
</dbReference>